<dbReference type="GO" id="GO:0005829">
    <property type="term" value="C:cytosol"/>
    <property type="evidence" value="ECO:0007669"/>
    <property type="project" value="TreeGrafter"/>
</dbReference>
<name>A0A852R3T0_9MICO</name>
<dbReference type="InterPro" id="IPR000485">
    <property type="entry name" value="AsnC-type_HTH_dom"/>
</dbReference>
<dbReference type="Gene3D" id="1.10.10.10">
    <property type="entry name" value="Winged helix-like DNA-binding domain superfamily/Winged helix DNA-binding domain"/>
    <property type="match status" value="1"/>
</dbReference>
<dbReference type="SUPFAM" id="SSF46785">
    <property type="entry name" value="Winged helix' DNA-binding domain"/>
    <property type="match status" value="1"/>
</dbReference>
<dbReference type="Proteomes" id="UP000586095">
    <property type="component" value="Unassembled WGS sequence"/>
</dbReference>
<dbReference type="PRINTS" id="PR00033">
    <property type="entry name" value="HTHASNC"/>
</dbReference>
<evidence type="ECO:0000256" key="2">
    <source>
        <dbReference type="ARBA" id="ARBA00023125"/>
    </source>
</evidence>
<evidence type="ECO:0000313" key="6">
    <source>
        <dbReference type="EMBL" id="NYD25628.1"/>
    </source>
</evidence>
<organism evidence="6 7">
    <name type="scientific">Leucobacter aridicollis</name>
    <dbReference type="NCBI Taxonomy" id="283878"/>
    <lineage>
        <taxon>Bacteria</taxon>
        <taxon>Bacillati</taxon>
        <taxon>Actinomycetota</taxon>
        <taxon>Actinomycetes</taxon>
        <taxon>Micrococcales</taxon>
        <taxon>Microbacteriaceae</taxon>
        <taxon>Leucobacter</taxon>
    </lineage>
</organism>
<dbReference type="Pfam" id="PF13404">
    <property type="entry name" value="HTH_AsnC-type"/>
    <property type="match status" value="1"/>
</dbReference>
<accession>A0A852R3T0</accession>
<dbReference type="InterPro" id="IPR036388">
    <property type="entry name" value="WH-like_DNA-bd_sf"/>
</dbReference>
<dbReference type="GO" id="GO:0043200">
    <property type="term" value="P:response to amino acid"/>
    <property type="evidence" value="ECO:0007669"/>
    <property type="project" value="TreeGrafter"/>
</dbReference>
<evidence type="ECO:0000259" key="4">
    <source>
        <dbReference type="Pfam" id="PF01037"/>
    </source>
</evidence>
<dbReference type="SUPFAM" id="SSF54909">
    <property type="entry name" value="Dimeric alpha+beta barrel"/>
    <property type="match status" value="1"/>
</dbReference>
<dbReference type="InterPro" id="IPR011008">
    <property type="entry name" value="Dimeric_a/b-barrel"/>
</dbReference>
<dbReference type="EMBL" id="JACCBD010000001">
    <property type="protein sequence ID" value="NYD25628.1"/>
    <property type="molecule type" value="Genomic_DNA"/>
</dbReference>
<reference evidence="6 7" key="1">
    <citation type="submission" date="2020-07" db="EMBL/GenBank/DDBJ databases">
        <title>Sequencing the genomes of 1000 actinobacteria strains.</title>
        <authorList>
            <person name="Klenk H.-P."/>
        </authorList>
    </citation>
    <scope>NUCLEOTIDE SEQUENCE [LARGE SCALE GENOMIC DNA]</scope>
    <source>
        <strain evidence="6 7">DSM 17380</strain>
    </source>
</reference>
<keyword evidence="3" id="KW-0804">Transcription</keyword>
<dbReference type="InterPro" id="IPR036390">
    <property type="entry name" value="WH_DNA-bd_sf"/>
</dbReference>
<dbReference type="Pfam" id="PF01037">
    <property type="entry name" value="AsnC_trans_reg"/>
    <property type="match status" value="1"/>
</dbReference>
<gene>
    <name evidence="6" type="ORF">BJ960_000431</name>
</gene>
<feature type="domain" description="HTH asnC-type" evidence="5">
    <location>
        <begin position="158"/>
        <end position="198"/>
    </location>
</feature>
<proteinExistence type="predicted"/>
<dbReference type="Gene3D" id="3.30.70.920">
    <property type="match status" value="1"/>
</dbReference>
<evidence type="ECO:0000313" key="7">
    <source>
        <dbReference type="Proteomes" id="UP000586095"/>
    </source>
</evidence>
<keyword evidence="7" id="KW-1185">Reference proteome</keyword>
<dbReference type="PANTHER" id="PTHR30154">
    <property type="entry name" value="LEUCINE-RESPONSIVE REGULATORY PROTEIN"/>
    <property type="match status" value="1"/>
</dbReference>
<dbReference type="GO" id="GO:0043565">
    <property type="term" value="F:sequence-specific DNA binding"/>
    <property type="evidence" value="ECO:0007669"/>
    <property type="project" value="InterPro"/>
</dbReference>
<dbReference type="PANTHER" id="PTHR30154:SF34">
    <property type="entry name" value="TRANSCRIPTIONAL REGULATOR AZLB"/>
    <property type="match status" value="1"/>
</dbReference>
<keyword evidence="1" id="KW-0805">Transcription regulation</keyword>
<dbReference type="SMART" id="SM00344">
    <property type="entry name" value="HTH_ASNC"/>
    <property type="match status" value="1"/>
</dbReference>
<keyword evidence="2 6" id="KW-0238">DNA-binding</keyword>
<evidence type="ECO:0000256" key="1">
    <source>
        <dbReference type="ARBA" id="ARBA00023015"/>
    </source>
</evidence>
<dbReference type="RefSeq" id="WP_185986065.1">
    <property type="nucleotide sequence ID" value="NZ_BAAALZ010000003.1"/>
</dbReference>
<protein>
    <submittedName>
        <fullName evidence="6">DNA-binding Lrp family transcriptional regulator</fullName>
    </submittedName>
</protein>
<dbReference type="InterPro" id="IPR019887">
    <property type="entry name" value="Tscrpt_reg_AsnC/Lrp_C"/>
</dbReference>
<dbReference type="AlphaFoldDB" id="A0A852R3T0"/>
<feature type="domain" description="Transcription regulator AsnC/Lrp ligand binding" evidence="4">
    <location>
        <begin position="72"/>
        <end position="135"/>
    </location>
</feature>
<comment type="caution">
    <text evidence="6">The sequence shown here is derived from an EMBL/GenBank/DDBJ whole genome shotgun (WGS) entry which is preliminary data.</text>
</comment>
<evidence type="ECO:0000259" key="5">
    <source>
        <dbReference type="Pfam" id="PF13404"/>
    </source>
</evidence>
<sequence length="309" mass="33685">MEVNQVADDLRAKVLDELRENGRASYAQIAAKYGSTRRLVTHIVQSALEHDELRITVSISPDLLNLERFAYVQIALDGPIAAAREAVVAMPETTFVAEITGSYGLDAEIRTGADPHLRDTIDRIRQLPHVRELRVHHYDSIEMNLYSPIRTGGTGFVLDDADRAIIRHLQHDGRATFRELAAAAGISASGARLRFTRLTRHGAVKVVGIPVRGSHSAAITVGAGIQVRGPLEAALKCVKELRPEFLAVASGGYDLIATLSGSSNDEILGLADSLRSRPEIARVDTWANLRMHKEQYGEGDRLSAAFGEP</sequence>
<evidence type="ECO:0000256" key="3">
    <source>
        <dbReference type="ARBA" id="ARBA00023163"/>
    </source>
</evidence>
<dbReference type="InterPro" id="IPR019888">
    <property type="entry name" value="Tscrpt_reg_AsnC-like"/>
</dbReference>